<evidence type="ECO:0000313" key="3">
    <source>
        <dbReference type="Proteomes" id="UP000471381"/>
    </source>
</evidence>
<feature type="chain" id="PRO_5027119774" evidence="1">
    <location>
        <begin position="21"/>
        <end position="187"/>
    </location>
</feature>
<dbReference type="Proteomes" id="UP000471381">
    <property type="component" value="Unassembled WGS sequence"/>
</dbReference>
<dbReference type="InterPro" id="IPR010835">
    <property type="entry name" value="DUF1439"/>
</dbReference>
<keyword evidence="1" id="KW-0732">Signal</keyword>
<proteinExistence type="predicted"/>
<evidence type="ECO:0000256" key="1">
    <source>
        <dbReference type="SAM" id="SignalP"/>
    </source>
</evidence>
<dbReference type="Pfam" id="PF07273">
    <property type="entry name" value="DUF1439"/>
    <property type="match status" value="1"/>
</dbReference>
<accession>A0A6N9TCX7</accession>
<sequence length="187" mass="19959">MKFLSLLAAIVFLNGCAALSQISAYTVSNADVEQVLGSQLDKLQQKASLAGIPLLLEVNDISVNIGPEGRDVVQLGTDATASINAFGFSYPAKIRLSLEGTPYYDSEKKAIFVHSLSLLDSTVDAAGYKGNLAPLSKEVMQLINGYLVSNPVYKLDTTNKTVNLLSSIPITLSVEQGKLALRPQQGK</sequence>
<organism evidence="2 3">
    <name type="scientific">Alteromonas genovensis</name>
    <dbReference type="NCBI Taxonomy" id="471225"/>
    <lineage>
        <taxon>Bacteria</taxon>
        <taxon>Pseudomonadati</taxon>
        <taxon>Pseudomonadota</taxon>
        <taxon>Gammaproteobacteria</taxon>
        <taxon>Alteromonadales</taxon>
        <taxon>Alteromonadaceae</taxon>
        <taxon>Alteromonas/Salinimonas group</taxon>
        <taxon>Alteromonas</taxon>
    </lineage>
</organism>
<dbReference type="Gene3D" id="3.15.10.40">
    <property type="entry name" value="Uncharacterised protein PF07273, DUF1439"/>
    <property type="match status" value="1"/>
</dbReference>
<reference evidence="2 3" key="1">
    <citation type="submission" date="2020-01" db="EMBL/GenBank/DDBJ databases">
        <title>Genomes of bacteria type strains.</title>
        <authorList>
            <person name="Chen J."/>
            <person name="Zhu S."/>
            <person name="Yang J."/>
        </authorList>
    </citation>
    <scope>NUCLEOTIDE SEQUENCE [LARGE SCALE GENOMIC DNA]</scope>
    <source>
        <strain evidence="2 3">LMG 24078</strain>
    </source>
</reference>
<keyword evidence="3" id="KW-1185">Reference proteome</keyword>
<name>A0A6N9TCX7_9ALTE</name>
<evidence type="ECO:0000313" key="2">
    <source>
        <dbReference type="EMBL" id="NDW13945.1"/>
    </source>
</evidence>
<dbReference type="EMBL" id="JAAAWO010000001">
    <property type="protein sequence ID" value="NDW13945.1"/>
    <property type="molecule type" value="Genomic_DNA"/>
</dbReference>
<dbReference type="RefSeq" id="WP_163104307.1">
    <property type="nucleotide sequence ID" value="NZ_JAAAWO010000001.1"/>
</dbReference>
<comment type="caution">
    <text evidence="2">The sequence shown here is derived from an EMBL/GenBank/DDBJ whole genome shotgun (WGS) entry which is preliminary data.</text>
</comment>
<protein>
    <submittedName>
        <fullName evidence="2">DUF1439 domain-containing protein</fullName>
    </submittedName>
</protein>
<gene>
    <name evidence="2" type="ORF">GTQ48_00165</name>
</gene>
<feature type="signal peptide" evidence="1">
    <location>
        <begin position="1"/>
        <end position="20"/>
    </location>
</feature>
<dbReference type="AlphaFoldDB" id="A0A6N9TCX7"/>